<dbReference type="SUPFAM" id="SSF48008">
    <property type="entry name" value="GntR ligand-binding domain-like"/>
    <property type="match status" value="1"/>
</dbReference>
<feature type="domain" description="HTH gntR-type" evidence="4">
    <location>
        <begin position="5"/>
        <end position="72"/>
    </location>
</feature>
<gene>
    <name evidence="5" type="ORF">CCHOA_02275</name>
</gene>
<dbReference type="Gene3D" id="1.20.120.530">
    <property type="entry name" value="GntR ligand-binding domain-like"/>
    <property type="match status" value="1"/>
</dbReference>
<dbReference type="SMART" id="SM00895">
    <property type="entry name" value="FCD"/>
    <property type="match status" value="1"/>
</dbReference>
<dbReference type="RefSeq" id="WP_123926232.1">
    <property type="nucleotide sequence ID" value="NZ_CP033896.1"/>
</dbReference>
<evidence type="ECO:0000256" key="3">
    <source>
        <dbReference type="ARBA" id="ARBA00023163"/>
    </source>
</evidence>
<evidence type="ECO:0000313" key="6">
    <source>
        <dbReference type="Proteomes" id="UP000269019"/>
    </source>
</evidence>
<dbReference type="Gene3D" id="1.10.10.10">
    <property type="entry name" value="Winged helix-like DNA-binding domain superfamily/Winged helix DNA-binding domain"/>
    <property type="match status" value="1"/>
</dbReference>
<dbReference type="SMART" id="SM00345">
    <property type="entry name" value="HTH_GNTR"/>
    <property type="match status" value="1"/>
</dbReference>
<evidence type="ECO:0000256" key="2">
    <source>
        <dbReference type="ARBA" id="ARBA00023125"/>
    </source>
</evidence>
<dbReference type="InterPro" id="IPR008920">
    <property type="entry name" value="TF_FadR/GntR_C"/>
</dbReference>
<dbReference type="KEGG" id="ccho:CCHOA_02275"/>
<dbReference type="PANTHER" id="PTHR43537:SF44">
    <property type="entry name" value="GNTR FAMILY REGULATORY PROTEIN"/>
    <property type="match status" value="1"/>
</dbReference>
<evidence type="ECO:0000313" key="5">
    <source>
        <dbReference type="EMBL" id="AZA12872.1"/>
    </source>
</evidence>
<sequence length="233" mass="25852">MTENSTLLTRVFDQLASDIVSGTYMEGSTFTLNDICDRFGISRTVAREAMRALEQVHMVRSSRRVGITVLPQSEWSVFDPRVIAHRLGNAEELPHQLRSLTELRIAVEPVAAAAMADHATEEEREELLTIAKKLRRLGETGRGDSREFLTLDIEFHILILRSSRNEMFSALAPAVAEVLKGRTQFGLQPAHPAAEALDRHDAVAESIQRGDRAAAEMHSRALLTEVTQALADV</sequence>
<name>A0A3G6J4Q2_9CORY</name>
<keyword evidence="2" id="KW-0238">DNA-binding</keyword>
<accession>A0A3G6J4Q2</accession>
<dbReference type="Pfam" id="PF07729">
    <property type="entry name" value="FCD"/>
    <property type="match status" value="1"/>
</dbReference>
<proteinExistence type="predicted"/>
<dbReference type="SUPFAM" id="SSF46785">
    <property type="entry name" value="Winged helix' DNA-binding domain"/>
    <property type="match status" value="1"/>
</dbReference>
<dbReference type="GO" id="GO:0003700">
    <property type="term" value="F:DNA-binding transcription factor activity"/>
    <property type="evidence" value="ECO:0007669"/>
    <property type="project" value="InterPro"/>
</dbReference>
<dbReference type="InterPro" id="IPR036390">
    <property type="entry name" value="WH_DNA-bd_sf"/>
</dbReference>
<dbReference type="PANTHER" id="PTHR43537">
    <property type="entry name" value="TRANSCRIPTIONAL REGULATOR, GNTR FAMILY"/>
    <property type="match status" value="1"/>
</dbReference>
<evidence type="ECO:0000256" key="1">
    <source>
        <dbReference type="ARBA" id="ARBA00023015"/>
    </source>
</evidence>
<dbReference type="Proteomes" id="UP000269019">
    <property type="component" value="Chromosome"/>
</dbReference>
<dbReference type="AlphaFoldDB" id="A0A3G6J4Q2"/>
<dbReference type="EMBL" id="CP033896">
    <property type="protein sequence ID" value="AZA12872.1"/>
    <property type="molecule type" value="Genomic_DNA"/>
</dbReference>
<dbReference type="InterPro" id="IPR000524">
    <property type="entry name" value="Tscrpt_reg_HTH_GntR"/>
</dbReference>
<dbReference type="GO" id="GO:0003677">
    <property type="term" value="F:DNA binding"/>
    <property type="evidence" value="ECO:0007669"/>
    <property type="project" value="UniProtKB-KW"/>
</dbReference>
<reference evidence="5 6" key="1">
    <citation type="submission" date="2018-11" db="EMBL/GenBank/DDBJ databases">
        <authorList>
            <person name="Kleinhagauer T."/>
            <person name="Glaeser S.P."/>
            <person name="Spergser J."/>
            <person name="Ruckert C."/>
            <person name="Kaempfer P."/>
            <person name="Busse H.-J."/>
        </authorList>
    </citation>
    <scope>NUCLEOTIDE SEQUENCE [LARGE SCALE GENOMIC DNA]</scope>
    <source>
        <strain evidence="5 6">200CH</strain>
    </source>
</reference>
<keyword evidence="3" id="KW-0804">Transcription</keyword>
<keyword evidence="1" id="KW-0805">Transcription regulation</keyword>
<organism evidence="5 6">
    <name type="scientific">Corynebacterium choanae</name>
    <dbReference type="NCBI Taxonomy" id="1862358"/>
    <lineage>
        <taxon>Bacteria</taxon>
        <taxon>Bacillati</taxon>
        <taxon>Actinomycetota</taxon>
        <taxon>Actinomycetes</taxon>
        <taxon>Mycobacteriales</taxon>
        <taxon>Corynebacteriaceae</taxon>
        <taxon>Corynebacterium</taxon>
    </lineage>
</organism>
<evidence type="ECO:0000259" key="4">
    <source>
        <dbReference type="PROSITE" id="PS50949"/>
    </source>
</evidence>
<dbReference type="InterPro" id="IPR036388">
    <property type="entry name" value="WH-like_DNA-bd_sf"/>
</dbReference>
<dbReference type="OrthoDB" id="4164516at2"/>
<keyword evidence="6" id="KW-1185">Reference proteome</keyword>
<dbReference type="InterPro" id="IPR011711">
    <property type="entry name" value="GntR_C"/>
</dbReference>
<dbReference type="PROSITE" id="PS50949">
    <property type="entry name" value="HTH_GNTR"/>
    <property type="match status" value="1"/>
</dbReference>
<dbReference type="Pfam" id="PF00392">
    <property type="entry name" value="GntR"/>
    <property type="match status" value="1"/>
</dbReference>
<protein>
    <submittedName>
        <fullName evidence="5">Transcriptional regulator NanR</fullName>
    </submittedName>
</protein>